<keyword evidence="1" id="KW-0812">Transmembrane</keyword>
<sequence length="213" mass="24333">MLYDTFHRIPVYSAYTFYIKGKTQRSDASKIEPQVVYGNIVYLRRQTSDSVELPCACSDIGARVFAVAVTRRWLDPIRVLYLHAEADRGSPHYAYRGRIFEKWDVGKQRVSVNITHLRGNDTDIYQCVFFHDSSAAGYGGVPGVVEFFLHVDPDEPCSCYDYKPLVYSLSAAVLLLFVCVLVCTGVFWPQKQPDNQPIYEEMWGKVPVRSAKR</sequence>
<evidence type="ECO:0000313" key="2">
    <source>
        <dbReference type="EMBL" id="KAK1798934.1"/>
    </source>
</evidence>
<feature type="transmembrane region" description="Helical" evidence="1">
    <location>
        <begin position="165"/>
        <end position="188"/>
    </location>
</feature>
<dbReference type="AlphaFoldDB" id="A0AAD9DZR9"/>
<dbReference type="Gene3D" id="2.60.40.10">
    <property type="entry name" value="Immunoglobulins"/>
    <property type="match status" value="1"/>
</dbReference>
<dbReference type="GO" id="GO:0038023">
    <property type="term" value="F:signaling receptor activity"/>
    <property type="evidence" value="ECO:0007669"/>
    <property type="project" value="InterPro"/>
</dbReference>
<dbReference type="SUPFAM" id="SSF48726">
    <property type="entry name" value="Immunoglobulin"/>
    <property type="match status" value="1"/>
</dbReference>
<evidence type="ECO:0008006" key="4">
    <source>
        <dbReference type="Google" id="ProtNLM"/>
    </source>
</evidence>
<name>A0AAD9DZR9_9TELE</name>
<comment type="caution">
    <text evidence="2">The sequence shown here is derived from an EMBL/GenBank/DDBJ whole genome shotgun (WGS) entry which is preliminary data.</text>
</comment>
<proteinExistence type="predicted"/>
<accession>A0AAD9DZR9</accession>
<dbReference type="PANTHER" id="PTHR15343">
    <property type="entry name" value="CD7"/>
    <property type="match status" value="1"/>
</dbReference>
<keyword evidence="1" id="KW-0472">Membrane</keyword>
<dbReference type="GO" id="GO:0002250">
    <property type="term" value="P:adaptive immune response"/>
    <property type="evidence" value="ECO:0007669"/>
    <property type="project" value="InterPro"/>
</dbReference>
<keyword evidence="1" id="KW-1133">Transmembrane helix</keyword>
<organism evidence="2 3">
    <name type="scientific">Electrophorus voltai</name>
    <dbReference type="NCBI Taxonomy" id="2609070"/>
    <lineage>
        <taxon>Eukaryota</taxon>
        <taxon>Metazoa</taxon>
        <taxon>Chordata</taxon>
        <taxon>Craniata</taxon>
        <taxon>Vertebrata</taxon>
        <taxon>Euteleostomi</taxon>
        <taxon>Actinopterygii</taxon>
        <taxon>Neopterygii</taxon>
        <taxon>Teleostei</taxon>
        <taxon>Ostariophysi</taxon>
        <taxon>Gymnotiformes</taxon>
        <taxon>Gymnotoidei</taxon>
        <taxon>Gymnotidae</taxon>
        <taxon>Electrophorus</taxon>
    </lineage>
</organism>
<dbReference type="Proteomes" id="UP001239994">
    <property type="component" value="Unassembled WGS sequence"/>
</dbReference>
<dbReference type="InterPro" id="IPR039090">
    <property type="entry name" value="CD7"/>
</dbReference>
<dbReference type="InterPro" id="IPR036179">
    <property type="entry name" value="Ig-like_dom_sf"/>
</dbReference>
<evidence type="ECO:0000256" key="1">
    <source>
        <dbReference type="SAM" id="Phobius"/>
    </source>
</evidence>
<dbReference type="GO" id="GO:0016020">
    <property type="term" value="C:membrane"/>
    <property type="evidence" value="ECO:0007669"/>
    <property type="project" value="InterPro"/>
</dbReference>
<dbReference type="PANTHER" id="PTHR15343:SF1">
    <property type="entry name" value="CD7 ANTIGEN-LIKE"/>
    <property type="match status" value="1"/>
</dbReference>
<protein>
    <recommendedName>
        <fullName evidence="4">Immunoglobulin V-set domain-containing protein</fullName>
    </recommendedName>
</protein>
<reference evidence="2" key="1">
    <citation type="submission" date="2023-03" db="EMBL/GenBank/DDBJ databases">
        <title>Electrophorus voltai genome.</title>
        <authorList>
            <person name="Bian C."/>
        </authorList>
    </citation>
    <scope>NUCLEOTIDE SEQUENCE</scope>
    <source>
        <strain evidence="2">CB-2022</strain>
        <tissue evidence="2">Muscle</tissue>
    </source>
</reference>
<gene>
    <name evidence="2" type="ORF">P4O66_007205</name>
</gene>
<dbReference type="EMBL" id="JAROKS010000012">
    <property type="protein sequence ID" value="KAK1798934.1"/>
    <property type="molecule type" value="Genomic_DNA"/>
</dbReference>
<dbReference type="InterPro" id="IPR013783">
    <property type="entry name" value="Ig-like_fold"/>
</dbReference>
<keyword evidence="3" id="KW-1185">Reference proteome</keyword>
<evidence type="ECO:0000313" key="3">
    <source>
        <dbReference type="Proteomes" id="UP001239994"/>
    </source>
</evidence>